<dbReference type="Proteomes" id="UP001226577">
    <property type="component" value="Unassembled WGS sequence"/>
</dbReference>
<sequence length="319" mass="33000">MPAVGWFGGYLDVTVPPGPVLENAAGGRATTLLAFVTADPAQQCVPSWGGTVSLDEAARTLQLDDKIRKFRAAGNDVAVSFGGQRGPELATVCQDAAALADAYTTVINRYSLNVVDLDVEGQAADPVAAKARAEALARIQAQRPKGNPLRVWLTLPVARDGLGSKGKDNVKAMLSAGVELAGVNIMTMNFGPLREGESMLAASQLAAEATHQDLEQLYSGAGKPADAGKIWQGIGLTPMVGDNDVAGNTFSVQDASGLNSFARERGIGRLSLWSINRDNGCSPLAADGPPGPSADCSGVEQDAGDFTRALSNSFTGSSQ</sequence>
<accession>A0ABT9RYZ6</accession>
<dbReference type="InterPro" id="IPR052750">
    <property type="entry name" value="GH18_Chitinase"/>
</dbReference>
<protein>
    <submittedName>
        <fullName evidence="1">Chitinase</fullName>
        <ecNumber evidence="1">3.2.1.14</ecNumber>
    </submittedName>
</protein>
<proteinExistence type="predicted"/>
<dbReference type="EMBL" id="JAUSRE010000029">
    <property type="protein sequence ID" value="MDP9890477.1"/>
    <property type="molecule type" value="Genomic_DNA"/>
</dbReference>
<organism evidence="1 2">
    <name type="scientific">Pseudarthrobacter enclensis</name>
    <dbReference type="NCBI Taxonomy" id="993070"/>
    <lineage>
        <taxon>Bacteria</taxon>
        <taxon>Bacillati</taxon>
        <taxon>Actinomycetota</taxon>
        <taxon>Actinomycetes</taxon>
        <taxon>Micrococcales</taxon>
        <taxon>Micrococcaceae</taxon>
        <taxon>Pseudarthrobacter</taxon>
    </lineage>
</organism>
<comment type="caution">
    <text evidence="1">The sequence shown here is derived from an EMBL/GenBank/DDBJ whole genome shotgun (WGS) entry which is preliminary data.</text>
</comment>
<evidence type="ECO:0000313" key="1">
    <source>
        <dbReference type="EMBL" id="MDP9890477.1"/>
    </source>
</evidence>
<gene>
    <name evidence="1" type="ORF">J2X98_004091</name>
</gene>
<dbReference type="EC" id="3.2.1.14" evidence="1"/>
<dbReference type="InterPro" id="IPR017853">
    <property type="entry name" value="GH"/>
</dbReference>
<dbReference type="PANTHER" id="PTHR42976:SF1">
    <property type="entry name" value="GH18 DOMAIN-CONTAINING PROTEIN-RELATED"/>
    <property type="match status" value="1"/>
</dbReference>
<reference evidence="1 2" key="1">
    <citation type="submission" date="2023-07" db="EMBL/GenBank/DDBJ databases">
        <title>Sorghum-associated microbial communities from plants grown in Nebraska, USA.</title>
        <authorList>
            <person name="Schachtman D."/>
        </authorList>
    </citation>
    <scope>NUCLEOTIDE SEQUENCE [LARGE SCALE GENOMIC DNA]</scope>
    <source>
        <strain evidence="1 2">CC222</strain>
    </source>
</reference>
<keyword evidence="1" id="KW-0326">Glycosidase</keyword>
<dbReference type="GO" id="GO:0008843">
    <property type="term" value="F:endochitinase activity"/>
    <property type="evidence" value="ECO:0007669"/>
    <property type="project" value="UniProtKB-EC"/>
</dbReference>
<dbReference type="Gene3D" id="3.20.20.80">
    <property type="entry name" value="Glycosidases"/>
    <property type="match status" value="1"/>
</dbReference>
<evidence type="ECO:0000313" key="2">
    <source>
        <dbReference type="Proteomes" id="UP001226577"/>
    </source>
</evidence>
<keyword evidence="2" id="KW-1185">Reference proteome</keyword>
<dbReference type="CDD" id="cd06543">
    <property type="entry name" value="GH18_PF-ChiA-like"/>
    <property type="match status" value="1"/>
</dbReference>
<dbReference type="RefSeq" id="WP_307311796.1">
    <property type="nucleotide sequence ID" value="NZ_JAUSRE010000029.1"/>
</dbReference>
<dbReference type="PANTHER" id="PTHR42976">
    <property type="entry name" value="BIFUNCTIONAL CHITINASE/LYSOZYME-RELATED"/>
    <property type="match status" value="1"/>
</dbReference>
<dbReference type="SUPFAM" id="SSF51445">
    <property type="entry name" value="(Trans)glycosidases"/>
    <property type="match status" value="1"/>
</dbReference>
<keyword evidence="1" id="KW-0378">Hydrolase</keyword>
<name>A0ABT9RYZ6_9MICC</name>